<dbReference type="GeneID" id="18257264"/>
<gene>
    <name evidence="2" type="ORF">CTHT_0032260</name>
</gene>
<sequence>MLVYFLAMLVVPGPEICAWDDLSDLVMLAWNSTPTLQNLKQSTLGVWYKRYWGIRLGIRVDDATGKPMLVAAEEGEKKLEEDMKYQ</sequence>
<feature type="signal peptide" evidence="1">
    <location>
        <begin position="1"/>
        <end position="18"/>
    </location>
</feature>
<keyword evidence="1" id="KW-0732">Signal</keyword>
<dbReference type="Proteomes" id="UP000008066">
    <property type="component" value="Unassembled WGS sequence"/>
</dbReference>
<dbReference type="AlphaFoldDB" id="G0S552"/>
<accession>G0S552</accession>
<name>G0S552_CHATD</name>
<evidence type="ECO:0000256" key="1">
    <source>
        <dbReference type="SAM" id="SignalP"/>
    </source>
</evidence>
<evidence type="ECO:0000313" key="3">
    <source>
        <dbReference type="Proteomes" id="UP000008066"/>
    </source>
</evidence>
<protein>
    <submittedName>
        <fullName evidence="2">Uncharacterized protein</fullName>
    </submittedName>
</protein>
<organism evidence="3">
    <name type="scientific">Chaetomium thermophilum (strain DSM 1495 / CBS 144.50 / IMI 039719)</name>
    <name type="common">Thermochaetoides thermophila</name>
    <dbReference type="NCBI Taxonomy" id="759272"/>
    <lineage>
        <taxon>Eukaryota</taxon>
        <taxon>Fungi</taxon>
        <taxon>Dikarya</taxon>
        <taxon>Ascomycota</taxon>
        <taxon>Pezizomycotina</taxon>
        <taxon>Sordariomycetes</taxon>
        <taxon>Sordariomycetidae</taxon>
        <taxon>Sordariales</taxon>
        <taxon>Chaetomiaceae</taxon>
        <taxon>Thermochaetoides</taxon>
    </lineage>
</organism>
<dbReference type="HOGENOM" id="CLU_2497694_0_0_1"/>
<dbReference type="RefSeq" id="XP_006693667.1">
    <property type="nucleotide sequence ID" value="XM_006693604.1"/>
</dbReference>
<reference evidence="2 3" key="1">
    <citation type="journal article" date="2011" name="Cell">
        <title>Insight into structure and assembly of the nuclear pore complex by utilizing the genome of a eukaryotic thermophile.</title>
        <authorList>
            <person name="Amlacher S."/>
            <person name="Sarges P."/>
            <person name="Flemming D."/>
            <person name="van Noort V."/>
            <person name="Kunze R."/>
            <person name="Devos D.P."/>
            <person name="Arumugam M."/>
            <person name="Bork P."/>
            <person name="Hurt E."/>
        </authorList>
    </citation>
    <scope>NUCLEOTIDE SEQUENCE [LARGE SCALE GENOMIC DNA]</scope>
    <source>
        <strain evidence="3">DSM 1495 / CBS 144.50 / IMI 039719</strain>
    </source>
</reference>
<dbReference type="KEGG" id="cthr:CTHT_0032260"/>
<evidence type="ECO:0000313" key="2">
    <source>
        <dbReference type="EMBL" id="EGS21371.1"/>
    </source>
</evidence>
<feature type="chain" id="PRO_5003408924" evidence="1">
    <location>
        <begin position="19"/>
        <end position="86"/>
    </location>
</feature>
<dbReference type="EMBL" id="GL988041">
    <property type="protein sequence ID" value="EGS21371.1"/>
    <property type="molecule type" value="Genomic_DNA"/>
</dbReference>
<keyword evidence="3" id="KW-1185">Reference proteome</keyword>
<proteinExistence type="predicted"/>